<dbReference type="Pfam" id="PF01636">
    <property type="entry name" value="APH"/>
    <property type="match status" value="1"/>
</dbReference>
<dbReference type="InterPro" id="IPR002575">
    <property type="entry name" value="Aminoglycoside_PTrfase"/>
</dbReference>
<evidence type="ECO:0000259" key="1">
    <source>
        <dbReference type="Pfam" id="PF01636"/>
    </source>
</evidence>
<dbReference type="Gene3D" id="3.90.1200.10">
    <property type="match status" value="1"/>
</dbReference>
<evidence type="ECO:0000313" key="3">
    <source>
        <dbReference type="Proteomes" id="UP000308133"/>
    </source>
</evidence>
<proteinExistence type="predicted"/>
<gene>
    <name evidence="2" type="ORF">C1H76_1550</name>
</gene>
<reference evidence="2 3" key="1">
    <citation type="submission" date="2018-02" db="EMBL/GenBank/DDBJ databases">
        <title>Draft genome sequences of Elsinoe sp., causing black scab on jojoba.</title>
        <authorList>
            <person name="Stodart B."/>
            <person name="Jeffress S."/>
            <person name="Ash G."/>
            <person name="Arun Chinnappa K."/>
        </authorList>
    </citation>
    <scope>NUCLEOTIDE SEQUENCE [LARGE SCALE GENOMIC DNA]</scope>
    <source>
        <strain evidence="2 3">Hillstone_2</strain>
    </source>
</reference>
<organism evidence="2 3">
    <name type="scientific">Elsinoe australis</name>
    <dbReference type="NCBI Taxonomy" id="40998"/>
    <lineage>
        <taxon>Eukaryota</taxon>
        <taxon>Fungi</taxon>
        <taxon>Dikarya</taxon>
        <taxon>Ascomycota</taxon>
        <taxon>Pezizomycotina</taxon>
        <taxon>Dothideomycetes</taxon>
        <taxon>Dothideomycetidae</taxon>
        <taxon>Myriangiales</taxon>
        <taxon>Elsinoaceae</taxon>
        <taxon>Elsinoe</taxon>
    </lineage>
</organism>
<dbReference type="Gene3D" id="3.30.200.20">
    <property type="entry name" value="Phosphorylase Kinase, domain 1"/>
    <property type="match status" value="1"/>
</dbReference>
<name>A0A4U7BDW9_9PEZI</name>
<protein>
    <recommendedName>
        <fullName evidence="1">Aminoglycoside phosphotransferase domain-containing protein</fullName>
    </recommendedName>
</protein>
<dbReference type="Proteomes" id="UP000308133">
    <property type="component" value="Unassembled WGS sequence"/>
</dbReference>
<accession>A0A4U7BDW9</accession>
<feature type="domain" description="Aminoglycoside phosphotransferase" evidence="1">
    <location>
        <begin position="25"/>
        <end position="306"/>
    </location>
</feature>
<dbReference type="AlphaFoldDB" id="A0A4U7BDW9"/>
<evidence type="ECO:0000313" key="2">
    <source>
        <dbReference type="EMBL" id="TKX26197.1"/>
    </source>
</evidence>
<dbReference type="EMBL" id="PTQR01000014">
    <property type="protein sequence ID" value="TKX26197.1"/>
    <property type="molecule type" value="Genomic_DNA"/>
</dbReference>
<dbReference type="InterPro" id="IPR011009">
    <property type="entry name" value="Kinase-like_dom_sf"/>
</dbReference>
<sequence>MDLTTEEKAASYLTAELGKPCSRARRLTEGYGSFVYRAELEDDSTIIVKHVQAYAATSRQFVLDPERLTYEHHFLTLIPPHLPTSSGPFTLRLPTALSFSPESHTLLLTDHGASPSLKSFLSSPPPTLTPTLASQIGTNLALFLATVHNLTTTISPEILTHFTPNIGGRLVSAKIYFHNLVSRASNFGFDASDPANAWLADLAEREADIVLGKDPEFKDKEVLTVGDFWPGNVLVSAMQDGGGGERQELVALDFELAKPGLAEFDVGQMAAELWMVSYFTRTGDGEEGDLAGVVLRAFLRGYEEVRGGWVDWNRVAIRVGAHLVVISPLGWQARVGRERAGEAVKRGLELCERGYRGKVNGAEECLPEF</sequence>
<dbReference type="SUPFAM" id="SSF56112">
    <property type="entry name" value="Protein kinase-like (PK-like)"/>
    <property type="match status" value="1"/>
</dbReference>
<comment type="caution">
    <text evidence="2">The sequence shown here is derived from an EMBL/GenBank/DDBJ whole genome shotgun (WGS) entry which is preliminary data.</text>
</comment>